<feature type="domain" description="CCR4-NOT transcription complex subunit 1-like NOT1 connector" evidence="14">
    <location>
        <begin position="1085"/>
        <end position="1258"/>
    </location>
</feature>
<keyword evidence="5" id="KW-0539">Nucleus</keyword>
<feature type="region of interest" description="Disordered" evidence="8">
    <location>
        <begin position="269"/>
        <end position="293"/>
    </location>
</feature>
<dbReference type="Pfam" id="PF04054">
    <property type="entry name" value="Not1"/>
    <property type="match status" value="1"/>
</dbReference>
<dbReference type="Gene3D" id="1.25.40.790">
    <property type="match status" value="1"/>
</dbReference>
<accession>A0AAD5PIJ0</accession>
<dbReference type="Gene3D" id="1.25.40.180">
    <property type="match status" value="1"/>
</dbReference>
<dbReference type="Gene3D" id="1.25.40.800">
    <property type="match status" value="1"/>
</dbReference>
<evidence type="ECO:0000256" key="3">
    <source>
        <dbReference type="ARBA" id="ARBA00023015"/>
    </source>
</evidence>
<sequence length="1768" mass="199568">MLCAPLELFDLANNPTITNVIRSVHIMSLHTSLRPIAIRLAASQLNCVEIIGAIIDLAETSTSEDVRVLMDRLTLRTPELLLLGLAQLQPIRSGLHRDLLIKLLSIFLIGHANTSLVISILWRVQPTLLLEGLLDMYKKDPTSVPRILDIVQEAKILVHILHADVPFFTLDLAALAARRQNLNLGKWLTERLNEDGVPFAIACVEFLEKKCTDEMIRHSQGNSNVATVHLSKGVVQIFSRVLSDSPLPQQDGEKLWKIMQFYSQMLSQLDDDTTPTEERSLPPGYGPEMNGDPSTEIEDMVRSYFERLYTGELSAEQFIAVLNACHDSKDPKQADFFSCTVHTLLDEARFFNQYPDHELAVTGKLLGLLIDKHLISYSLLRLALKHVLDALNHPLGTKMFNFGILALAQFRNRLSEWPQYTMLLSKITGIKEYPPIMDSIATALQQLANTVHVDSEGRVLNSPSVSERTHLSRDHARSPAPSTSATTSVTGKQVDAKSPMVISKGGLLEKSSAYANSYTPPPSDVQEKIAFAINNLSLSNMHDKVSQLDPLLDENTWGWFSHYLVVRRVTLERNNHELYASLLNTLEKPPLCDMVVEETYKNIQILLKAEGTAASQTDRNALKALGSWLGRMTLARNKPIRHKDLSFKDLLLDFYDSNKLILAIPLTCKVLQEAQDSKIFKPPNPWLMRILKLLAELYWHEELRLNLKFEIELLYKTLNLDLNEIEPTTLLEERQQARATMNINDVHHQYQKGNDLEQPKLLSQQQQQQQSTITSKSVPAPSSIQQAKLEDTHEKTFNIDVTTLITRLQFSPAVLHTFDQQPITKRIIFNAISESYKNVASSAIATAANIACISARHFVLKDFATDPDEMKLKRAAHKMVGTLSGSLSIATCKEPLCNAIINSIRAQFAQIQLPEAAADEIGGSIILDNIELMEAFIDQLGQMRAIAEVDRVISASYSSRRVHKEQHIRSPYFDVLSYQGSPHNISLPDILRPNGSIDAEQMQVYDAFDQLPIHGPEARVTNFQDNEPTVASSGGGLPSKLPGEPVHSPQQDDTTNGGNTISDSKLEALLAEMDRCVRQACNSTVQNFKELSPDHELYQFLRQFFMFIRNSGIPVQHMQTFTEKVVLALFESNNILTLEAYTVFLQIILELYPMLAKEVIGWLVYADDERKYNAQVTAMCMSYDLVPMEEYDTQLSRLIRAKADGIMDYAALLIKLCLLSNNSSSILEDHVLSVAALNQLVEDGEAPPSVVAVISDLRFQYEKPYSHVKNTDVDYLELRMLLAEWTRFCLHPLSSETMLDTFAAQILQKITISKEKQSAFLRLCIQTSIQQYMTFCSLPLPQQARMKESTDSVARLIACMVSVQVNKKGNADAASSLLNDALSVCVLLLAHCHEVQGRDFDQRPFLRLFISSYIEVNKKAPALNPVVSFSEIFYSIRPTVVPGFAFSWLQLISHRVVLSDLLAGNDMERWKLCRKLIIVLMDFLGMIVDEGGLGVQSAQLFYRSTLRTLVVLLHDFPEFLSHYYMEFVVAIPHSCVQIRNLILSAFPRTMRLPDPSAPDMELDGLPEYNENPIISTDYIQLLSDDDFTSSATLTFYHQVLQFLKKDHLDDHDTKSSISSLHQLEFVSYHADRMEALVLFLGVQTINANNTSYENIGSNPAVLVYIYLLEQMSPQGRYLLLNAIVDQLRYPNTHTYFFRTVVLHLFATQAEDIKENITRVLLERLIVNRPHPWGLLATFIELLSAPNFWQHNFIHAAPDFERLFDNVSR</sequence>
<evidence type="ECO:0000259" key="13">
    <source>
        <dbReference type="Pfam" id="PF16418"/>
    </source>
</evidence>
<keyword evidence="4" id="KW-0804">Transcription</keyword>
<evidence type="ECO:0000256" key="4">
    <source>
        <dbReference type="ARBA" id="ARBA00023163"/>
    </source>
</evidence>
<name>A0AAD5PIJ0_9FUNG</name>
<evidence type="ECO:0000256" key="2">
    <source>
        <dbReference type="ARBA" id="ARBA00022491"/>
    </source>
</evidence>
<evidence type="ECO:0000259" key="10">
    <source>
        <dbReference type="Pfam" id="PF12842"/>
    </source>
</evidence>
<dbReference type="Pfam" id="PF12842">
    <property type="entry name" value="DUF3819"/>
    <property type="match status" value="1"/>
</dbReference>
<comment type="function">
    <text evidence="6">Acts as a component of the CCR4-NOT core complex, which in the nucleus seems to be a general transcription factor, and in the cytoplasm the major mRNA deadenylase involved in mRNA turnover. The NOT protein subcomplex negatively regulates the basal and activated transcription of many genes. Preferentially affects TC-type TATA element-dependent transcription. Could directly or indirectly inhibit component(s) of the general transcription machinery.</text>
</comment>
<feature type="region of interest" description="Disordered" evidence="8">
    <location>
        <begin position="760"/>
        <end position="787"/>
    </location>
</feature>
<evidence type="ECO:0000256" key="5">
    <source>
        <dbReference type="ARBA" id="ARBA00023242"/>
    </source>
</evidence>
<dbReference type="InterPro" id="IPR007196">
    <property type="entry name" value="CCR4-Not_Not1_C"/>
</dbReference>
<feature type="compositionally biased region" description="Polar residues" evidence="8">
    <location>
        <begin position="771"/>
        <end position="786"/>
    </location>
</feature>
<reference evidence="15" key="2">
    <citation type="submission" date="2023-02" db="EMBL/GenBank/DDBJ databases">
        <authorList>
            <consortium name="DOE Joint Genome Institute"/>
            <person name="Mondo S.J."/>
            <person name="Chang Y."/>
            <person name="Wang Y."/>
            <person name="Ahrendt S."/>
            <person name="Andreopoulos W."/>
            <person name="Barry K."/>
            <person name="Beard J."/>
            <person name="Benny G.L."/>
            <person name="Blankenship S."/>
            <person name="Bonito G."/>
            <person name="Cuomo C."/>
            <person name="Desiro A."/>
            <person name="Gervers K.A."/>
            <person name="Hundley H."/>
            <person name="Kuo A."/>
            <person name="LaButti K."/>
            <person name="Lang B.F."/>
            <person name="Lipzen A."/>
            <person name="O'Donnell K."/>
            <person name="Pangilinan J."/>
            <person name="Reynolds N."/>
            <person name="Sandor L."/>
            <person name="Smith M.W."/>
            <person name="Tsang A."/>
            <person name="Grigoriev I.V."/>
            <person name="Stajich J.E."/>
            <person name="Spatafora J.W."/>
        </authorList>
    </citation>
    <scope>NUCLEOTIDE SEQUENCE</scope>
    <source>
        <strain evidence="15">RSA 2281</strain>
    </source>
</reference>
<evidence type="ECO:0000259" key="11">
    <source>
        <dbReference type="Pfam" id="PF16415"/>
    </source>
</evidence>
<feature type="region of interest" description="Disordered" evidence="8">
    <location>
        <begin position="1026"/>
        <end position="1061"/>
    </location>
</feature>
<feature type="domain" description="CCR4-NOT transcription complex subunit 1 HEAT repeat" evidence="13">
    <location>
        <begin position="98"/>
        <end position="242"/>
    </location>
</feature>
<feature type="compositionally biased region" description="Basic and acidic residues" evidence="8">
    <location>
        <begin position="467"/>
        <end position="477"/>
    </location>
</feature>
<comment type="caution">
    <text evidence="15">The sequence shown here is derived from an EMBL/GenBank/DDBJ whole genome shotgun (WGS) entry which is preliminary data.</text>
</comment>
<feature type="compositionally biased region" description="Polar residues" evidence="8">
    <location>
        <begin position="1048"/>
        <end position="1061"/>
    </location>
</feature>
<dbReference type="InterPro" id="IPR038535">
    <property type="entry name" value="CNOT1_TTP_bind_sf"/>
</dbReference>
<dbReference type="PANTHER" id="PTHR13162:SF8">
    <property type="entry name" value="CCR4-NOT TRANSCRIPTION COMPLEX SUBUNIT 1"/>
    <property type="match status" value="1"/>
</dbReference>
<evidence type="ECO:0000256" key="1">
    <source>
        <dbReference type="ARBA" id="ARBA00004123"/>
    </source>
</evidence>
<dbReference type="PANTHER" id="PTHR13162">
    <property type="entry name" value="CCR4-NOT TRANSCRIPTION COMPLEX"/>
    <property type="match status" value="1"/>
</dbReference>
<evidence type="ECO:0000256" key="7">
    <source>
        <dbReference type="ARBA" id="ARBA00074459"/>
    </source>
</evidence>
<dbReference type="Pfam" id="PF16415">
    <property type="entry name" value="CNOT1_CAF1_bind"/>
    <property type="match status" value="1"/>
</dbReference>
<feature type="compositionally biased region" description="Low complexity" evidence="8">
    <location>
        <begin position="478"/>
        <end position="490"/>
    </location>
</feature>
<evidence type="ECO:0000256" key="8">
    <source>
        <dbReference type="SAM" id="MobiDB-lite"/>
    </source>
</evidence>
<feature type="domain" description="CCR4-NOT transcription complex subunit 1 CAF1-binding" evidence="11">
    <location>
        <begin position="518"/>
        <end position="739"/>
    </location>
</feature>
<evidence type="ECO:0000259" key="12">
    <source>
        <dbReference type="Pfam" id="PF16417"/>
    </source>
</evidence>
<dbReference type="InterPro" id="IPR032193">
    <property type="entry name" value="CNOT1_TTP_bind"/>
</dbReference>
<evidence type="ECO:0000259" key="14">
    <source>
        <dbReference type="Pfam" id="PF25097"/>
    </source>
</evidence>
<dbReference type="InterPro" id="IPR024557">
    <property type="entry name" value="CNOT1_dom_4"/>
</dbReference>
<dbReference type="Pfam" id="PF16417">
    <property type="entry name" value="CNOT1_TTP_bind"/>
    <property type="match status" value="1"/>
</dbReference>
<dbReference type="Gene3D" id="1.25.40.840">
    <property type="entry name" value="CCR4-NOT transcription complex subunit 1 TTP binding domain"/>
    <property type="match status" value="1"/>
</dbReference>
<feature type="domain" description="CCR4-NOT transcription complex subunit 1" evidence="10">
    <location>
        <begin position="824"/>
        <end position="964"/>
    </location>
</feature>
<protein>
    <recommendedName>
        <fullName evidence="7">General negative regulator of transcription subunit 1</fullName>
    </recommendedName>
</protein>
<comment type="subcellular location">
    <subcellularLocation>
        <location evidence="1">Nucleus</location>
    </subcellularLocation>
</comment>
<feature type="domain" description="CCR4-Not complex component Not1 C-terminal" evidence="9">
    <location>
        <begin position="1427"/>
        <end position="1766"/>
    </location>
</feature>
<dbReference type="GO" id="GO:0000932">
    <property type="term" value="C:P-body"/>
    <property type="evidence" value="ECO:0007669"/>
    <property type="project" value="TreeGrafter"/>
</dbReference>
<gene>
    <name evidence="15" type="ORF">BDA99DRAFT_433200</name>
</gene>
<dbReference type="GO" id="GO:0060090">
    <property type="term" value="F:molecular adaptor activity"/>
    <property type="evidence" value="ECO:0007669"/>
    <property type="project" value="TreeGrafter"/>
</dbReference>
<evidence type="ECO:0000313" key="15">
    <source>
        <dbReference type="EMBL" id="KAI9271555.1"/>
    </source>
</evidence>
<evidence type="ECO:0000256" key="6">
    <source>
        <dbReference type="ARBA" id="ARBA00059181"/>
    </source>
</evidence>
<dbReference type="Pfam" id="PF25097">
    <property type="entry name" value="ARM_Cnot1"/>
    <property type="match status" value="1"/>
</dbReference>
<dbReference type="Pfam" id="PF16418">
    <property type="entry name" value="CNOT1_HEAT"/>
    <property type="match status" value="1"/>
</dbReference>
<evidence type="ECO:0000313" key="16">
    <source>
        <dbReference type="Proteomes" id="UP001209540"/>
    </source>
</evidence>
<reference evidence="15" key="1">
    <citation type="journal article" date="2022" name="IScience">
        <title>Evolution of zygomycete secretomes and the origins of terrestrial fungal ecologies.</title>
        <authorList>
            <person name="Chang Y."/>
            <person name="Wang Y."/>
            <person name="Mondo S."/>
            <person name="Ahrendt S."/>
            <person name="Andreopoulos W."/>
            <person name="Barry K."/>
            <person name="Beard J."/>
            <person name="Benny G.L."/>
            <person name="Blankenship S."/>
            <person name="Bonito G."/>
            <person name="Cuomo C."/>
            <person name="Desiro A."/>
            <person name="Gervers K.A."/>
            <person name="Hundley H."/>
            <person name="Kuo A."/>
            <person name="LaButti K."/>
            <person name="Lang B.F."/>
            <person name="Lipzen A."/>
            <person name="O'Donnell K."/>
            <person name="Pangilinan J."/>
            <person name="Reynolds N."/>
            <person name="Sandor L."/>
            <person name="Smith M.E."/>
            <person name="Tsang A."/>
            <person name="Grigoriev I.V."/>
            <person name="Stajich J.E."/>
            <person name="Spatafora J.W."/>
        </authorList>
    </citation>
    <scope>NUCLEOTIDE SEQUENCE</scope>
    <source>
        <strain evidence="15">RSA 2281</strain>
    </source>
</reference>
<proteinExistence type="predicted"/>
<dbReference type="Proteomes" id="UP001209540">
    <property type="component" value="Unassembled WGS sequence"/>
</dbReference>
<organism evidence="15 16">
    <name type="scientific">Phascolomyces articulosus</name>
    <dbReference type="NCBI Taxonomy" id="60185"/>
    <lineage>
        <taxon>Eukaryota</taxon>
        <taxon>Fungi</taxon>
        <taxon>Fungi incertae sedis</taxon>
        <taxon>Mucoromycota</taxon>
        <taxon>Mucoromycotina</taxon>
        <taxon>Mucoromycetes</taxon>
        <taxon>Mucorales</taxon>
        <taxon>Lichtheimiaceae</taxon>
        <taxon>Phascolomyces</taxon>
    </lineage>
</organism>
<dbReference type="InterPro" id="IPR055454">
    <property type="entry name" value="CNOT1-like_NOT1_connector"/>
</dbReference>
<dbReference type="GO" id="GO:0017148">
    <property type="term" value="P:negative regulation of translation"/>
    <property type="evidence" value="ECO:0007669"/>
    <property type="project" value="InterPro"/>
</dbReference>
<dbReference type="CDD" id="cd20710">
    <property type="entry name" value="NOT1_connector"/>
    <property type="match status" value="1"/>
</dbReference>
<keyword evidence="16" id="KW-1185">Reference proteome</keyword>
<dbReference type="EMBL" id="JAIXMP010000006">
    <property type="protein sequence ID" value="KAI9271555.1"/>
    <property type="molecule type" value="Genomic_DNA"/>
</dbReference>
<evidence type="ECO:0000259" key="9">
    <source>
        <dbReference type="Pfam" id="PF04054"/>
    </source>
</evidence>
<keyword evidence="3" id="KW-0805">Transcription regulation</keyword>
<feature type="domain" description="CCR4-NOT transcription complex subunit 1 TTP binding" evidence="12">
    <location>
        <begin position="290"/>
        <end position="447"/>
    </location>
</feature>
<dbReference type="FunFam" id="1.25.40.180:FF:000012">
    <property type="entry name" value="Ccr4-Not transcription complex subunit"/>
    <property type="match status" value="1"/>
</dbReference>
<feature type="region of interest" description="Disordered" evidence="8">
    <location>
        <begin position="458"/>
        <end position="493"/>
    </location>
</feature>
<dbReference type="GO" id="GO:0000289">
    <property type="term" value="P:nuclear-transcribed mRNA poly(A) tail shortening"/>
    <property type="evidence" value="ECO:0007669"/>
    <property type="project" value="UniProtKB-ARBA"/>
</dbReference>
<keyword evidence="2" id="KW-0678">Repressor</keyword>
<dbReference type="InterPro" id="IPR032194">
    <property type="entry name" value="CNOT1_HEAT"/>
</dbReference>
<dbReference type="InterPro" id="IPR032191">
    <property type="entry name" value="CNOT1_CAF1_bind"/>
</dbReference>
<dbReference type="GO" id="GO:0005634">
    <property type="term" value="C:nucleus"/>
    <property type="evidence" value="ECO:0007669"/>
    <property type="project" value="UniProtKB-SubCell"/>
</dbReference>
<dbReference type="GO" id="GO:0030015">
    <property type="term" value="C:CCR4-NOT core complex"/>
    <property type="evidence" value="ECO:0007669"/>
    <property type="project" value="InterPro"/>
</dbReference>
<dbReference type="InterPro" id="IPR040398">
    <property type="entry name" value="Not1"/>
</dbReference>